<dbReference type="RefSeq" id="WP_035673781.1">
    <property type="nucleotide sequence ID" value="NZ_CP012914.1"/>
</dbReference>
<proteinExistence type="inferred from homology"/>
<organism evidence="4 5">
    <name type="scientific">Azospirillum brasilense</name>
    <dbReference type="NCBI Taxonomy" id="192"/>
    <lineage>
        <taxon>Bacteria</taxon>
        <taxon>Pseudomonadati</taxon>
        <taxon>Pseudomonadota</taxon>
        <taxon>Alphaproteobacteria</taxon>
        <taxon>Rhodospirillales</taxon>
        <taxon>Azospirillaceae</taxon>
        <taxon>Azospirillum</taxon>
    </lineage>
</organism>
<sequence length="274" mass="29755">MPIKTILLHMSNDDRHTQRLEVAVGLAKRFSAFVEVLFVATPVSMPPAVTGRAASYAYIAEATAIAHEKAGQIEQEVRSALKDCSYSWTVDEGDHVELLAARAAYADLAIVSQSHGDDLGDRVMLQVPDRLPLTSSCPTLVLPFNFPPRTEIGRHVVVAWKNTREAGRAVRNALPFLTAAEQVTVVTIDPPGHALDGGRDLMIWLERHGVRSRHQASIFQGGDVGEIILDSHRSLGGDLLVMGAYGHSRLREMVLGGATRTVLSSLTTPVLMSH</sequence>
<dbReference type="CDD" id="cd00293">
    <property type="entry name" value="USP-like"/>
    <property type="match status" value="1"/>
</dbReference>
<reference evidence="4 5" key="1">
    <citation type="submission" date="2018-09" db="EMBL/GenBank/DDBJ databases">
        <title>Whole genome based analysis of evolution and adaptive divergence in Indian and Brazilian strains of Azospirillum brasilense.</title>
        <authorList>
            <person name="Singh C."/>
            <person name="Tripathi A.K."/>
        </authorList>
    </citation>
    <scope>NUCLEOTIDE SEQUENCE [LARGE SCALE GENOMIC DNA]</scope>
    <source>
        <strain evidence="4 5">MTCC4038</strain>
    </source>
</reference>
<dbReference type="Pfam" id="PF00582">
    <property type="entry name" value="Usp"/>
    <property type="match status" value="2"/>
</dbReference>
<evidence type="ECO:0000313" key="6">
    <source>
        <dbReference type="Proteomes" id="UP001277471"/>
    </source>
</evidence>
<gene>
    <name evidence="4" type="ORF">D3868_01750</name>
    <name evidence="3" type="ORF">SIM66_22770</name>
</gene>
<dbReference type="Proteomes" id="UP000298774">
    <property type="component" value="Chromosome"/>
</dbReference>
<dbReference type="Gene3D" id="3.40.50.12370">
    <property type="match status" value="1"/>
</dbReference>
<evidence type="ECO:0000259" key="2">
    <source>
        <dbReference type="Pfam" id="PF00582"/>
    </source>
</evidence>
<evidence type="ECO:0000313" key="3">
    <source>
        <dbReference type="EMBL" id="MDX5954006.1"/>
    </source>
</evidence>
<dbReference type="GeneID" id="56448152"/>
<dbReference type="EMBL" id="JAWXYC010000004">
    <property type="protein sequence ID" value="MDX5954006.1"/>
    <property type="molecule type" value="Genomic_DNA"/>
</dbReference>
<keyword evidence="6" id="KW-1185">Reference proteome</keyword>
<reference evidence="3 6" key="2">
    <citation type="submission" date="2023-11" db="EMBL/GenBank/DDBJ databases">
        <title>MicrobeMod: A computational toolkit for identifying prokaryotic methylation and restriction-modification with nanopore sequencing.</title>
        <authorList>
            <person name="Crits-Christoph A."/>
            <person name="Kang S.C."/>
            <person name="Lee H."/>
            <person name="Ostrov N."/>
        </authorList>
    </citation>
    <scope>NUCLEOTIDE SEQUENCE [LARGE SCALE GENOMIC DNA]</scope>
    <source>
        <strain evidence="3 6">ATCC 29145</strain>
    </source>
</reference>
<feature type="domain" description="UspA" evidence="2">
    <location>
        <begin position="3"/>
        <end position="143"/>
    </location>
</feature>
<dbReference type="PANTHER" id="PTHR46268">
    <property type="entry name" value="STRESS RESPONSE PROTEIN NHAX"/>
    <property type="match status" value="1"/>
</dbReference>
<dbReference type="EMBL" id="CP032339">
    <property type="protein sequence ID" value="QCO07886.1"/>
    <property type="molecule type" value="Genomic_DNA"/>
</dbReference>
<dbReference type="Proteomes" id="UP001277471">
    <property type="component" value="Unassembled WGS sequence"/>
</dbReference>
<dbReference type="PANTHER" id="PTHR46268:SF15">
    <property type="entry name" value="UNIVERSAL STRESS PROTEIN HP_0031"/>
    <property type="match status" value="1"/>
</dbReference>
<name>A0A0P0ECF5_AZOBR</name>
<protein>
    <submittedName>
        <fullName evidence="4">Universal stress protein</fullName>
    </submittedName>
</protein>
<dbReference type="AlphaFoldDB" id="A0A0P0ECF5"/>
<dbReference type="KEGG" id="abf:AMK58_07580"/>
<accession>A0A0P0ECF5</accession>
<feature type="domain" description="UspA" evidence="2">
    <location>
        <begin position="154"/>
        <end position="272"/>
    </location>
</feature>
<evidence type="ECO:0000313" key="5">
    <source>
        <dbReference type="Proteomes" id="UP000298774"/>
    </source>
</evidence>
<evidence type="ECO:0000313" key="4">
    <source>
        <dbReference type="EMBL" id="QCO07886.1"/>
    </source>
</evidence>
<dbReference type="InterPro" id="IPR006016">
    <property type="entry name" value="UspA"/>
</dbReference>
<dbReference type="SUPFAM" id="SSF52402">
    <property type="entry name" value="Adenine nucleotide alpha hydrolases-like"/>
    <property type="match status" value="2"/>
</dbReference>
<comment type="similarity">
    <text evidence="1">Belongs to the universal stress protein A family.</text>
</comment>
<evidence type="ECO:0000256" key="1">
    <source>
        <dbReference type="ARBA" id="ARBA00008791"/>
    </source>
</evidence>